<dbReference type="Proteomes" id="UP001409291">
    <property type="component" value="Unassembled WGS sequence"/>
</dbReference>
<organism evidence="1 2">
    <name type="scientific">Sphingobacterium kitahiroshimense</name>
    <dbReference type="NCBI Taxonomy" id="470446"/>
    <lineage>
        <taxon>Bacteria</taxon>
        <taxon>Pseudomonadati</taxon>
        <taxon>Bacteroidota</taxon>
        <taxon>Sphingobacteriia</taxon>
        <taxon>Sphingobacteriales</taxon>
        <taxon>Sphingobacteriaceae</taxon>
        <taxon>Sphingobacterium</taxon>
    </lineage>
</organism>
<evidence type="ECO:0000313" key="1">
    <source>
        <dbReference type="EMBL" id="MEN5378013.1"/>
    </source>
</evidence>
<evidence type="ECO:0008006" key="3">
    <source>
        <dbReference type="Google" id="ProtNLM"/>
    </source>
</evidence>
<accession>A0ABV0BUU3</accession>
<name>A0ABV0BUU3_9SPHI</name>
<protein>
    <recommendedName>
        <fullName evidence="3">Lipoprotein</fullName>
    </recommendedName>
</protein>
<evidence type="ECO:0000313" key="2">
    <source>
        <dbReference type="Proteomes" id="UP001409291"/>
    </source>
</evidence>
<keyword evidence="2" id="KW-1185">Reference proteome</keyword>
<dbReference type="EMBL" id="JBDJNQ010000005">
    <property type="protein sequence ID" value="MEN5378013.1"/>
    <property type="molecule type" value="Genomic_DNA"/>
</dbReference>
<proteinExistence type="predicted"/>
<comment type="caution">
    <text evidence="1">The sequence shown here is derived from an EMBL/GenBank/DDBJ whole genome shotgun (WGS) entry which is preliminary data.</text>
</comment>
<gene>
    <name evidence="1" type="ORF">ABE541_12145</name>
</gene>
<sequence length="141" mass="16400">MAQRNSNLLIFILPMMLLFNSCNGVKDTFRSKMLVSSKGEKLYINTLNWGVTDDNQYTIITKDAGRLKDRTDTINAINGLSPFVYRFQGDTLFVFYLEWKEIDTKERFESIKIDYNPLENREYMSIMNKAGKGEEGYQLVP</sequence>
<reference evidence="1 2" key="1">
    <citation type="submission" date="2024-04" db="EMBL/GenBank/DDBJ databases">
        <title>WGS of bacteria from Torrens River.</title>
        <authorList>
            <person name="Wyrsch E.R."/>
            <person name="Drigo B."/>
        </authorList>
    </citation>
    <scope>NUCLEOTIDE SEQUENCE [LARGE SCALE GENOMIC DNA]</scope>
    <source>
        <strain evidence="1 2">TWI391</strain>
    </source>
</reference>
<dbReference type="RefSeq" id="WP_346581375.1">
    <property type="nucleotide sequence ID" value="NZ_JBDJLH010000008.1"/>
</dbReference>